<keyword evidence="1" id="KW-0472">Membrane</keyword>
<dbReference type="EnsemblPlants" id="OPUNC06G15930.3">
    <property type="protein sequence ID" value="OPUNC06G15930.3"/>
    <property type="gene ID" value="OPUNC06G15930"/>
</dbReference>
<dbReference type="STRING" id="4537.A0A0E0LCD4"/>
<evidence type="ECO:0000256" key="1">
    <source>
        <dbReference type="SAM" id="Phobius"/>
    </source>
</evidence>
<evidence type="ECO:0000313" key="3">
    <source>
        <dbReference type="Proteomes" id="UP000026962"/>
    </source>
</evidence>
<dbReference type="HOGENOM" id="CLU_1157995_0_0_1"/>
<evidence type="ECO:0000313" key="2">
    <source>
        <dbReference type="EnsemblPlants" id="OPUNC06G15930.3"/>
    </source>
</evidence>
<accession>A0A0E0LCD4</accession>
<dbReference type="Proteomes" id="UP000026962">
    <property type="component" value="Chromosome 6"/>
</dbReference>
<name>A0A0E0LCD4_ORYPU</name>
<dbReference type="AlphaFoldDB" id="A0A0E0LCD4"/>
<proteinExistence type="predicted"/>
<protein>
    <submittedName>
        <fullName evidence="2">Uncharacterized protein</fullName>
    </submittedName>
</protein>
<keyword evidence="1" id="KW-0812">Transmembrane</keyword>
<reference evidence="2" key="1">
    <citation type="submission" date="2015-04" db="UniProtKB">
        <authorList>
            <consortium name="EnsemblPlants"/>
        </authorList>
    </citation>
    <scope>IDENTIFICATION</scope>
</reference>
<sequence length="261" mass="29086">MSLLGSGVQGRRTQLRNSSIGTMFLDSMIAVGVISMYCLEVADHWLSDASCRGAKQPSSATMMITSARATSGREDRLQNFSYSYQRMTNAGVHFVLELHSISFILCGGYNILWAVVGFQTCKIKIYSHDPNAGSQSEVEKPFSHDGTLCIVVYNVCIRYLAPFNYSYWVSALPKPSLARITTALNKSLIILLSFASWICFSISYPISGFFSLVYRDHDGDDILQGNHITVGQCRKKETGRKVETTFEQLLSVLFFTASSFR</sequence>
<reference evidence="2" key="2">
    <citation type="submission" date="2018-05" db="EMBL/GenBank/DDBJ databases">
        <title>OpunRS2 (Oryza punctata Reference Sequence Version 2).</title>
        <authorList>
            <person name="Zhang J."/>
            <person name="Kudrna D."/>
            <person name="Lee S."/>
            <person name="Talag J."/>
            <person name="Welchert J."/>
            <person name="Wing R.A."/>
        </authorList>
    </citation>
    <scope>NUCLEOTIDE SEQUENCE [LARGE SCALE GENOMIC DNA]</scope>
</reference>
<keyword evidence="1" id="KW-1133">Transmembrane helix</keyword>
<feature type="transmembrane region" description="Helical" evidence="1">
    <location>
        <begin position="20"/>
        <end position="39"/>
    </location>
</feature>
<organism evidence="2">
    <name type="scientific">Oryza punctata</name>
    <name type="common">Red rice</name>
    <dbReference type="NCBI Taxonomy" id="4537"/>
    <lineage>
        <taxon>Eukaryota</taxon>
        <taxon>Viridiplantae</taxon>
        <taxon>Streptophyta</taxon>
        <taxon>Embryophyta</taxon>
        <taxon>Tracheophyta</taxon>
        <taxon>Spermatophyta</taxon>
        <taxon>Magnoliopsida</taxon>
        <taxon>Liliopsida</taxon>
        <taxon>Poales</taxon>
        <taxon>Poaceae</taxon>
        <taxon>BOP clade</taxon>
        <taxon>Oryzoideae</taxon>
        <taxon>Oryzeae</taxon>
        <taxon>Oryzinae</taxon>
        <taxon>Oryza</taxon>
    </lineage>
</organism>
<keyword evidence="3" id="KW-1185">Reference proteome</keyword>
<dbReference type="Gramene" id="OPUNC06G15930.3">
    <property type="protein sequence ID" value="OPUNC06G15930.3"/>
    <property type="gene ID" value="OPUNC06G15930"/>
</dbReference>
<feature type="transmembrane region" description="Helical" evidence="1">
    <location>
        <begin position="188"/>
        <end position="206"/>
    </location>
</feature>